<feature type="transmembrane region" description="Helical" evidence="6">
    <location>
        <begin position="58"/>
        <end position="79"/>
    </location>
</feature>
<comment type="subcellular location">
    <subcellularLocation>
        <location evidence="1">Membrane</location>
        <topology evidence="1">Multi-pass membrane protein</topology>
    </subcellularLocation>
</comment>
<evidence type="ECO:0000256" key="1">
    <source>
        <dbReference type="ARBA" id="ARBA00004141"/>
    </source>
</evidence>
<keyword evidence="3 6" id="KW-0812">Transmembrane</keyword>
<protein>
    <submittedName>
        <fullName evidence="7">Tryptophan-rich sensory protein</fullName>
    </submittedName>
</protein>
<dbReference type="PIRSF" id="PIRSF005859">
    <property type="entry name" value="PBR"/>
    <property type="match status" value="1"/>
</dbReference>
<reference evidence="7 8" key="2">
    <citation type="submission" date="2020-08" db="EMBL/GenBank/DDBJ databases">
        <authorList>
            <person name="Partida-Martinez L."/>
            <person name="Huntemann M."/>
            <person name="Clum A."/>
            <person name="Wang J."/>
            <person name="Palaniappan K."/>
            <person name="Ritter S."/>
            <person name="Chen I.-M."/>
            <person name="Stamatis D."/>
            <person name="Reddy T."/>
            <person name="O'Malley R."/>
            <person name="Daum C."/>
            <person name="Shapiro N."/>
            <person name="Ivanova N."/>
            <person name="Kyrpides N."/>
            <person name="Woyke T."/>
        </authorList>
    </citation>
    <scope>NUCLEOTIDE SEQUENCE [LARGE SCALE GENOMIC DNA]</scope>
    <source>
        <strain evidence="7 8">AS3.13</strain>
    </source>
</reference>
<reference evidence="7 8" key="1">
    <citation type="submission" date="2020-08" db="EMBL/GenBank/DDBJ databases">
        <title>The Agave Microbiome: Exploring the role of microbial communities in plant adaptations to desert environments.</title>
        <authorList>
            <person name="Partida-Martinez L.P."/>
        </authorList>
    </citation>
    <scope>NUCLEOTIDE SEQUENCE [LARGE SCALE GENOMIC DNA]</scope>
    <source>
        <strain evidence="7 8">AS3.13</strain>
    </source>
</reference>
<evidence type="ECO:0000256" key="4">
    <source>
        <dbReference type="ARBA" id="ARBA00022989"/>
    </source>
</evidence>
<accession>A0A7X0JBP5</accession>
<evidence type="ECO:0000256" key="5">
    <source>
        <dbReference type="ARBA" id="ARBA00023136"/>
    </source>
</evidence>
<dbReference type="EMBL" id="JACHBT010000007">
    <property type="protein sequence ID" value="MBB6504613.1"/>
    <property type="molecule type" value="Genomic_DNA"/>
</dbReference>
<dbReference type="RefSeq" id="WP_184504989.1">
    <property type="nucleotide sequence ID" value="NZ_JACHBT010000007.1"/>
</dbReference>
<dbReference type="Pfam" id="PF03073">
    <property type="entry name" value="TspO_MBR"/>
    <property type="match status" value="1"/>
</dbReference>
<dbReference type="InterPro" id="IPR004307">
    <property type="entry name" value="TspO_MBR"/>
</dbReference>
<dbReference type="Proteomes" id="UP000522313">
    <property type="component" value="Unassembled WGS sequence"/>
</dbReference>
<dbReference type="Gene3D" id="1.20.1260.100">
    <property type="entry name" value="TspO/MBR protein"/>
    <property type="match status" value="1"/>
</dbReference>
<dbReference type="PANTHER" id="PTHR10057">
    <property type="entry name" value="PERIPHERAL-TYPE BENZODIAZEPINE RECEPTOR"/>
    <property type="match status" value="1"/>
</dbReference>
<dbReference type="GO" id="GO:0033013">
    <property type="term" value="P:tetrapyrrole metabolic process"/>
    <property type="evidence" value="ECO:0007669"/>
    <property type="project" value="UniProtKB-ARBA"/>
</dbReference>
<dbReference type="FunFam" id="1.20.1260.100:FF:000001">
    <property type="entry name" value="translocator protein 2"/>
    <property type="match status" value="1"/>
</dbReference>
<dbReference type="CDD" id="cd15904">
    <property type="entry name" value="TSPO_MBR"/>
    <property type="match status" value="1"/>
</dbReference>
<evidence type="ECO:0000256" key="3">
    <source>
        <dbReference type="ARBA" id="ARBA00022692"/>
    </source>
</evidence>
<dbReference type="AlphaFoldDB" id="A0A7X0JBP5"/>
<evidence type="ECO:0000256" key="6">
    <source>
        <dbReference type="SAM" id="Phobius"/>
    </source>
</evidence>
<dbReference type="InterPro" id="IPR038330">
    <property type="entry name" value="TspO/MBR-related_sf"/>
</dbReference>
<dbReference type="PANTHER" id="PTHR10057:SF0">
    <property type="entry name" value="TRANSLOCATOR PROTEIN"/>
    <property type="match status" value="1"/>
</dbReference>
<evidence type="ECO:0000313" key="7">
    <source>
        <dbReference type="EMBL" id="MBB6504613.1"/>
    </source>
</evidence>
<feature type="transmembrane region" description="Helical" evidence="6">
    <location>
        <begin position="115"/>
        <end position="136"/>
    </location>
</feature>
<organism evidence="7 8">
    <name type="scientific">Sphingomonas endophytica</name>
    <dbReference type="NCBI Taxonomy" id="869719"/>
    <lineage>
        <taxon>Bacteria</taxon>
        <taxon>Pseudomonadati</taxon>
        <taxon>Pseudomonadota</taxon>
        <taxon>Alphaproteobacteria</taxon>
        <taxon>Sphingomonadales</taxon>
        <taxon>Sphingomonadaceae</taxon>
        <taxon>Sphingomonas</taxon>
    </lineage>
</organism>
<sequence>MGELASKEQLRGSLLRYAAVAVPAVLLLGFLSGRTVPSGDQNGWYAVLAKPELTPPGWAFPVVWSVLYVMLGLALALVLSARGARLRGLGIALFVAQLAGNLAWTPLFFGAHRIAAAFLLIVAILGLSILTTIVFAQIRRPAAWLMVPYMAWLCVAGALNWQIGRLNPDAERVVQAPAASQVIR</sequence>
<gene>
    <name evidence="7" type="ORF">F4693_001586</name>
</gene>
<comment type="similarity">
    <text evidence="2">Belongs to the TspO/BZRP family.</text>
</comment>
<dbReference type="GO" id="GO:0016020">
    <property type="term" value="C:membrane"/>
    <property type="evidence" value="ECO:0007669"/>
    <property type="project" value="UniProtKB-SubCell"/>
</dbReference>
<keyword evidence="4 6" id="KW-1133">Transmembrane helix</keyword>
<keyword evidence="5 6" id="KW-0472">Membrane</keyword>
<feature type="transmembrane region" description="Helical" evidence="6">
    <location>
        <begin position="14"/>
        <end position="32"/>
    </location>
</feature>
<proteinExistence type="inferred from homology"/>
<evidence type="ECO:0000313" key="8">
    <source>
        <dbReference type="Proteomes" id="UP000522313"/>
    </source>
</evidence>
<feature type="transmembrane region" description="Helical" evidence="6">
    <location>
        <begin position="143"/>
        <end position="163"/>
    </location>
</feature>
<comment type="caution">
    <text evidence="7">The sequence shown here is derived from an EMBL/GenBank/DDBJ whole genome shotgun (WGS) entry which is preliminary data.</text>
</comment>
<evidence type="ECO:0000256" key="2">
    <source>
        <dbReference type="ARBA" id="ARBA00007524"/>
    </source>
</evidence>
<name>A0A7X0JBP5_9SPHN</name>
<feature type="transmembrane region" description="Helical" evidence="6">
    <location>
        <begin position="91"/>
        <end position="109"/>
    </location>
</feature>